<evidence type="ECO:0000313" key="4">
    <source>
        <dbReference type="EMBL" id="NKZ00429.1"/>
    </source>
</evidence>
<sequence>MRTRLRPWLAPGAIAAALALAGLGVVPAVADGGERVVLDRGHVDVAATVTDGTFSIRVKDDTVSPSEFRELDDVVFHVTSQAAVDIPDTPAYDFTGAPGERAYVLPQQQAANLLWPGWSTEHLPAGYLAPDEYMTFELTGVAGPEGSDFSLFQTGAFGSPQPLLSTVTGAGSLEVRPQYAHAHGSWVFTDPGYYFLDVRYALESTDGPVEAGETLVVAVDSDPTTIPGEGPEPTPGPDPTGEPEPTPGPTGEPEPTPDPTGGPDPTPDPSGDPEPTPGPTGEPEPSEPPVDPVVLSEGHVDLRPVIEGDLTVYAGYDDPSAGEKVYYDADEVVLHARPGSRGSVPEGDAFSFLGEPGDDLWMLPQVQRADLLWPGWSTEDIGADQLDDTAGVDWTLTGYDGPGTFSLFQNDAFGSPQVIFHTGDGVPDTLTGIPAGVHAHGNWAFTAEGHYWLDLSFSATTSEGRELEGETTLVIAVGDVDPSEVPDRDGTGTPDPTADPTDPSGPEPRPTDGSGGVPPAGGGSTKPDLLAKTGAFLAPLVIGGVLATLVGGSLLMVRRRTATPIEEN</sequence>
<feature type="compositionally biased region" description="Pro residues" evidence="1">
    <location>
        <begin position="230"/>
        <end position="291"/>
    </location>
</feature>
<organism evidence="4 5">
    <name type="scientific">Nocardiopsis alborubida</name>
    <dbReference type="NCBI Taxonomy" id="146802"/>
    <lineage>
        <taxon>Bacteria</taxon>
        <taxon>Bacillati</taxon>
        <taxon>Actinomycetota</taxon>
        <taxon>Actinomycetes</taxon>
        <taxon>Streptosporangiales</taxon>
        <taxon>Nocardiopsidaceae</taxon>
        <taxon>Nocardiopsis</taxon>
    </lineage>
</organism>
<feature type="signal peptide" evidence="3">
    <location>
        <begin position="1"/>
        <end position="30"/>
    </location>
</feature>
<feature type="transmembrane region" description="Helical" evidence="2">
    <location>
        <begin position="536"/>
        <end position="557"/>
    </location>
</feature>
<accession>A0A7X6MF72</accession>
<evidence type="ECO:0000256" key="3">
    <source>
        <dbReference type="SAM" id="SignalP"/>
    </source>
</evidence>
<keyword evidence="3" id="KW-0732">Signal</keyword>
<dbReference type="Proteomes" id="UP000553209">
    <property type="component" value="Unassembled WGS sequence"/>
</dbReference>
<feature type="compositionally biased region" description="Gly residues" evidence="1">
    <location>
        <begin position="513"/>
        <end position="524"/>
    </location>
</feature>
<feature type="region of interest" description="Disordered" evidence="1">
    <location>
        <begin position="478"/>
        <end position="526"/>
    </location>
</feature>
<dbReference type="AlphaFoldDB" id="A0A7X6MF72"/>
<dbReference type="RefSeq" id="WP_061080518.1">
    <property type="nucleotide sequence ID" value="NZ_JAAXPG010000023.1"/>
</dbReference>
<gene>
    <name evidence="4" type="ORF">HGB44_22550</name>
</gene>
<keyword evidence="2" id="KW-0812">Transmembrane</keyword>
<protein>
    <recommendedName>
        <fullName evidence="6">Surface-anchored protein</fullName>
    </recommendedName>
</protein>
<reference evidence="4 5" key="1">
    <citation type="submission" date="2020-04" db="EMBL/GenBank/DDBJ databases">
        <title>MicrobeNet Type strains.</title>
        <authorList>
            <person name="Nicholson A.C."/>
        </authorList>
    </citation>
    <scope>NUCLEOTIDE SEQUENCE [LARGE SCALE GENOMIC DNA]</scope>
    <source>
        <strain evidence="4 5">ATCC 23612</strain>
    </source>
</reference>
<feature type="chain" id="PRO_5031172518" description="Surface-anchored protein" evidence="3">
    <location>
        <begin position="31"/>
        <end position="568"/>
    </location>
</feature>
<keyword evidence="2" id="KW-0472">Membrane</keyword>
<keyword evidence="5" id="KW-1185">Reference proteome</keyword>
<proteinExistence type="predicted"/>
<evidence type="ECO:0000256" key="1">
    <source>
        <dbReference type="SAM" id="MobiDB-lite"/>
    </source>
</evidence>
<evidence type="ECO:0008006" key="6">
    <source>
        <dbReference type="Google" id="ProtNLM"/>
    </source>
</evidence>
<feature type="compositionally biased region" description="Low complexity" evidence="1">
    <location>
        <begin position="491"/>
        <end position="502"/>
    </location>
</feature>
<keyword evidence="2" id="KW-1133">Transmembrane helix</keyword>
<feature type="region of interest" description="Disordered" evidence="1">
    <location>
        <begin position="220"/>
        <end position="294"/>
    </location>
</feature>
<name>A0A7X6MF72_9ACTN</name>
<dbReference type="NCBIfam" id="NF038134">
    <property type="entry name" value="choice_anch_M"/>
    <property type="match status" value="2"/>
</dbReference>
<dbReference type="EMBL" id="JAAXPG010000023">
    <property type="protein sequence ID" value="NKZ00429.1"/>
    <property type="molecule type" value="Genomic_DNA"/>
</dbReference>
<dbReference type="InterPro" id="IPR022435">
    <property type="entry name" value="Surface-anchored_actinobac"/>
</dbReference>
<evidence type="ECO:0000256" key="2">
    <source>
        <dbReference type="SAM" id="Phobius"/>
    </source>
</evidence>
<dbReference type="NCBIfam" id="TIGR03769">
    <property type="entry name" value="P_ac_wall_RPT"/>
    <property type="match status" value="1"/>
</dbReference>
<comment type="caution">
    <text evidence="4">The sequence shown here is derived from an EMBL/GenBank/DDBJ whole genome shotgun (WGS) entry which is preliminary data.</text>
</comment>
<evidence type="ECO:0000313" key="5">
    <source>
        <dbReference type="Proteomes" id="UP000553209"/>
    </source>
</evidence>